<comment type="subcellular location">
    <subcellularLocation>
        <location evidence="1">Membrane</location>
        <topology evidence="1">Multi-pass membrane protein</topology>
    </subcellularLocation>
</comment>
<protein>
    <recommendedName>
        <fullName evidence="9">Major facilitator superfamily (MFS) profile domain-containing protein</fullName>
    </recommendedName>
</protein>
<dbReference type="InterPro" id="IPR036259">
    <property type="entry name" value="MFS_trans_sf"/>
</dbReference>
<evidence type="ECO:0000256" key="5">
    <source>
        <dbReference type="ARBA" id="ARBA00023136"/>
    </source>
</evidence>
<feature type="transmembrane region" description="Helical" evidence="6">
    <location>
        <begin position="196"/>
        <end position="217"/>
    </location>
</feature>
<dbReference type="GO" id="GO:0016020">
    <property type="term" value="C:membrane"/>
    <property type="evidence" value="ECO:0007669"/>
    <property type="project" value="UniProtKB-SubCell"/>
</dbReference>
<evidence type="ECO:0000256" key="4">
    <source>
        <dbReference type="ARBA" id="ARBA00022989"/>
    </source>
</evidence>
<dbReference type="AlphaFoldDB" id="A0A0W0GAA7"/>
<evidence type="ECO:0000313" key="7">
    <source>
        <dbReference type="EMBL" id="KTB45488.1"/>
    </source>
</evidence>
<dbReference type="Gene3D" id="1.20.1250.20">
    <property type="entry name" value="MFS general substrate transporter like domains"/>
    <property type="match status" value="1"/>
</dbReference>
<feature type="transmembrane region" description="Helical" evidence="6">
    <location>
        <begin position="165"/>
        <end position="184"/>
    </location>
</feature>
<sequence length="492" mass="55466">MSLSSINGSRDFEEKSECLDTYYQEYKRGVGLSITPEQASTLSHAISFSSNFFYVQNRRLKRKIDRIATFITDQITLTLQNLDRTSINYANLLGLRQDLKLSGTEFNWLAGIVYAGSFFGEYPLTFAIGRYPSQRVLSIIIVLWGLTVLLFTQCRTFPGALINRFFLGLFESAIIPGQTIMTGFWYQRSEIPTRQWFSGVAVAGLVGSYMAAGIEAIPDTAPGPKKWQYLFYILGSVTMAWGVFVWFFLPDSPAHAWFLNAEDRLLCIKRVAENHTGIKNRKFKADQAWESLRDPKDLLYSDHPRNGLLENEVDSAQERSRRRYVAFAIVGSVYQPQVLITATVANSLCIVGASLLGYLPSEKKWLRLSAFWLTGVHMISFATSLMMVASNAAGYSHKIVSHGLIFAGVCWSNFGSPFVVKQNEAPRFPTAMAALVTGYSLKFTAQGLLLIYLVWSNARRNKKYGPPDEAASREAGMQDKTEFENKDFRYVY</sequence>
<organism evidence="7 8">
    <name type="scientific">Moniliophthora roreri</name>
    <name type="common">Frosty pod rot fungus</name>
    <name type="synonym">Monilia roreri</name>
    <dbReference type="NCBI Taxonomy" id="221103"/>
    <lineage>
        <taxon>Eukaryota</taxon>
        <taxon>Fungi</taxon>
        <taxon>Dikarya</taxon>
        <taxon>Basidiomycota</taxon>
        <taxon>Agaricomycotina</taxon>
        <taxon>Agaricomycetes</taxon>
        <taxon>Agaricomycetidae</taxon>
        <taxon>Agaricales</taxon>
        <taxon>Marasmiineae</taxon>
        <taxon>Marasmiaceae</taxon>
        <taxon>Moniliophthora</taxon>
    </lineage>
</organism>
<dbReference type="PANTHER" id="PTHR43791:SF70">
    <property type="entry name" value="MAJOR FACILITATOR SUPERFAMILY (MFS) PROFILE DOMAIN-CONTAINING PROTEIN"/>
    <property type="match status" value="1"/>
</dbReference>
<evidence type="ECO:0008006" key="9">
    <source>
        <dbReference type="Google" id="ProtNLM"/>
    </source>
</evidence>
<feature type="transmembrane region" description="Helical" evidence="6">
    <location>
        <begin position="338"/>
        <end position="359"/>
    </location>
</feature>
<evidence type="ECO:0000256" key="1">
    <source>
        <dbReference type="ARBA" id="ARBA00004141"/>
    </source>
</evidence>
<feature type="transmembrane region" description="Helical" evidence="6">
    <location>
        <begin position="136"/>
        <end position="153"/>
    </location>
</feature>
<accession>A0A0W0GAA7</accession>
<dbReference type="EMBL" id="LATX01000682">
    <property type="protein sequence ID" value="KTB45488.1"/>
    <property type="molecule type" value="Genomic_DNA"/>
</dbReference>
<keyword evidence="4 6" id="KW-1133">Transmembrane helix</keyword>
<feature type="transmembrane region" description="Helical" evidence="6">
    <location>
        <begin position="106"/>
        <end position="124"/>
    </location>
</feature>
<name>A0A0W0GAA7_MONRR</name>
<dbReference type="InterPro" id="IPR011701">
    <property type="entry name" value="MFS"/>
</dbReference>
<keyword evidence="5 6" id="KW-0472">Membrane</keyword>
<feature type="transmembrane region" description="Helical" evidence="6">
    <location>
        <begin position="371"/>
        <end position="393"/>
    </location>
</feature>
<evidence type="ECO:0000313" key="8">
    <source>
        <dbReference type="Proteomes" id="UP000054988"/>
    </source>
</evidence>
<dbReference type="Proteomes" id="UP000054988">
    <property type="component" value="Unassembled WGS sequence"/>
</dbReference>
<evidence type="ECO:0000256" key="2">
    <source>
        <dbReference type="ARBA" id="ARBA00022448"/>
    </source>
</evidence>
<keyword evidence="2" id="KW-0813">Transport</keyword>
<feature type="transmembrane region" description="Helical" evidence="6">
    <location>
        <begin position="432"/>
        <end position="455"/>
    </location>
</feature>
<dbReference type="GO" id="GO:0022857">
    <property type="term" value="F:transmembrane transporter activity"/>
    <property type="evidence" value="ECO:0007669"/>
    <property type="project" value="InterPro"/>
</dbReference>
<comment type="caution">
    <text evidence="7">The sequence shown here is derived from an EMBL/GenBank/DDBJ whole genome shotgun (WGS) entry which is preliminary data.</text>
</comment>
<evidence type="ECO:0000256" key="3">
    <source>
        <dbReference type="ARBA" id="ARBA00022692"/>
    </source>
</evidence>
<dbReference type="PANTHER" id="PTHR43791">
    <property type="entry name" value="PERMEASE-RELATED"/>
    <property type="match status" value="1"/>
</dbReference>
<dbReference type="Pfam" id="PF07690">
    <property type="entry name" value="MFS_1"/>
    <property type="match status" value="1"/>
</dbReference>
<reference evidence="7 8" key="1">
    <citation type="submission" date="2015-12" db="EMBL/GenBank/DDBJ databases">
        <title>Draft genome sequence of Moniliophthora roreri, the causal agent of frosty pod rot of cacao.</title>
        <authorList>
            <person name="Aime M.C."/>
            <person name="Diaz-Valderrama J.R."/>
            <person name="Kijpornyongpan T."/>
            <person name="Phillips-Mora W."/>
        </authorList>
    </citation>
    <scope>NUCLEOTIDE SEQUENCE [LARGE SCALE GENOMIC DNA]</scope>
    <source>
        <strain evidence="7 8">MCA 2952</strain>
    </source>
</reference>
<dbReference type="SUPFAM" id="SSF103473">
    <property type="entry name" value="MFS general substrate transporter"/>
    <property type="match status" value="1"/>
</dbReference>
<feature type="transmembrane region" description="Helical" evidence="6">
    <location>
        <begin position="229"/>
        <end position="249"/>
    </location>
</feature>
<evidence type="ECO:0000256" key="6">
    <source>
        <dbReference type="SAM" id="Phobius"/>
    </source>
</evidence>
<keyword evidence="3 6" id="KW-0812">Transmembrane</keyword>
<proteinExistence type="predicted"/>
<gene>
    <name evidence="7" type="ORF">WG66_1940</name>
</gene>
<feature type="transmembrane region" description="Helical" evidence="6">
    <location>
        <begin position="399"/>
        <end position="420"/>
    </location>
</feature>